<organism evidence="11 12">
    <name type="scientific">Tetraodon nigroviridis</name>
    <name type="common">Spotted green pufferfish</name>
    <name type="synonym">Chelonodon nigroviridis</name>
    <dbReference type="NCBI Taxonomy" id="99883"/>
    <lineage>
        <taxon>Eukaryota</taxon>
        <taxon>Metazoa</taxon>
        <taxon>Chordata</taxon>
        <taxon>Craniata</taxon>
        <taxon>Vertebrata</taxon>
        <taxon>Euteleostomi</taxon>
        <taxon>Actinopterygii</taxon>
        <taxon>Neopterygii</taxon>
        <taxon>Teleostei</taxon>
        <taxon>Neoteleostei</taxon>
        <taxon>Acanthomorphata</taxon>
        <taxon>Eupercaria</taxon>
        <taxon>Tetraodontiformes</taxon>
        <taxon>Tetradontoidea</taxon>
        <taxon>Tetraodontidae</taxon>
        <taxon>Tetraodon</taxon>
    </lineage>
</organism>
<evidence type="ECO:0000256" key="5">
    <source>
        <dbReference type="ARBA" id="ARBA00022824"/>
    </source>
</evidence>
<reference evidence="12" key="1">
    <citation type="journal article" date="2004" name="Nature">
        <title>Genome duplication in the teleost fish Tetraodon nigroviridis reveals the early vertebrate proto-karyotype.</title>
        <authorList>
            <person name="Jaillon O."/>
            <person name="Aury J.-M."/>
            <person name="Brunet F."/>
            <person name="Petit J.-L."/>
            <person name="Stange-Thomann N."/>
            <person name="Mauceli E."/>
            <person name="Bouneau L."/>
            <person name="Fischer C."/>
            <person name="Ozouf-Costaz C."/>
            <person name="Bernot A."/>
            <person name="Nicaud S."/>
            <person name="Jaffe D."/>
            <person name="Fisher S."/>
            <person name="Lutfalla G."/>
            <person name="Dossat C."/>
            <person name="Segurens B."/>
            <person name="Dasilva C."/>
            <person name="Salanoubat M."/>
            <person name="Levy M."/>
            <person name="Boudet N."/>
            <person name="Castellano S."/>
            <person name="Anthouard V."/>
            <person name="Jubin C."/>
            <person name="Castelli V."/>
            <person name="Katinka M."/>
            <person name="Vacherie B."/>
            <person name="Biemont C."/>
            <person name="Skalli Z."/>
            <person name="Cattolico L."/>
            <person name="Poulain J."/>
            <person name="De Berardinis V."/>
            <person name="Cruaud C."/>
            <person name="Duprat S."/>
            <person name="Brottier P."/>
            <person name="Coutanceau J.-P."/>
            <person name="Gouzy J."/>
            <person name="Parra G."/>
            <person name="Lardier G."/>
            <person name="Chapple C."/>
            <person name="McKernan K.J."/>
            <person name="McEwan P."/>
            <person name="Bosak S."/>
            <person name="Kellis M."/>
            <person name="Volff J.-N."/>
            <person name="Guigo R."/>
            <person name="Zody M.C."/>
            <person name="Mesirov J."/>
            <person name="Lindblad-Toh K."/>
            <person name="Birren B."/>
            <person name="Nusbaum C."/>
            <person name="Kahn D."/>
            <person name="Robinson-Rechavi M."/>
            <person name="Laudet V."/>
            <person name="Schachter V."/>
            <person name="Quetier F."/>
            <person name="Saurin W."/>
            <person name="Scarpelli C."/>
            <person name="Wincker P."/>
            <person name="Lander E.S."/>
            <person name="Weissenbach J."/>
            <person name="Roest Crollius H."/>
        </authorList>
    </citation>
    <scope>NUCLEOTIDE SEQUENCE [LARGE SCALE GENOMIC DNA]</scope>
</reference>
<dbReference type="PANTHER" id="PTHR11889">
    <property type="entry name" value="HEDGEHOG"/>
    <property type="match status" value="1"/>
</dbReference>
<dbReference type="GO" id="GO:0005113">
    <property type="term" value="F:patched binding"/>
    <property type="evidence" value="ECO:0007669"/>
    <property type="project" value="TreeGrafter"/>
</dbReference>
<dbReference type="SUPFAM" id="SSF51294">
    <property type="entry name" value="Hedgehog/intein (Hint) domain"/>
    <property type="match status" value="1"/>
</dbReference>
<dbReference type="Gene3D" id="2.170.16.10">
    <property type="entry name" value="Hedgehog/Intein (Hint) domain"/>
    <property type="match status" value="1"/>
</dbReference>
<feature type="domain" description="Hint" evidence="10">
    <location>
        <begin position="1"/>
        <end position="106"/>
    </location>
</feature>
<dbReference type="PANTHER" id="PTHR11889:SF39">
    <property type="entry name" value="INDIAN HEDGEHOG PROTEIN"/>
    <property type="match status" value="1"/>
</dbReference>
<dbReference type="GO" id="GO:0016539">
    <property type="term" value="P:intein-mediated protein splicing"/>
    <property type="evidence" value="ECO:0007669"/>
    <property type="project" value="InterPro"/>
</dbReference>
<dbReference type="SMART" id="SM00306">
    <property type="entry name" value="HintN"/>
    <property type="match status" value="1"/>
</dbReference>
<dbReference type="AlphaFoldDB" id="H3BXM4"/>
<evidence type="ECO:0000313" key="12">
    <source>
        <dbReference type="Proteomes" id="UP000007303"/>
    </source>
</evidence>
<dbReference type="CDD" id="cd00081">
    <property type="entry name" value="Hint"/>
    <property type="match status" value="1"/>
</dbReference>
<comment type="subcellular location">
    <subcellularLocation>
        <location evidence="2">Endoplasmic reticulum membrane</location>
    </subcellularLocation>
    <subcellularLocation>
        <location evidence="1">Golgi apparatus membrane</location>
    </subcellularLocation>
</comment>
<evidence type="ECO:0000256" key="4">
    <source>
        <dbReference type="ARBA" id="ARBA00022729"/>
    </source>
</evidence>
<evidence type="ECO:0000256" key="2">
    <source>
        <dbReference type="ARBA" id="ARBA00004586"/>
    </source>
</evidence>
<dbReference type="PROSITE" id="PS50817">
    <property type="entry name" value="INTEIN_N_TER"/>
    <property type="match status" value="1"/>
</dbReference>
<evidence type="ECO:0000259" key="10">
    <source>
        <dbReference type="SMART" id="SM00306"/>
    </source>
</evidence>
<evidence type="ECO:0000256" key="7">
    <source>
        <dbReference type="ARBA" id="ARBA00023034"/>
    </source>
</evidence>
<dbReference type="GO" id="GO:0007224">
    <property type="term" value="P:smoothened signaling pathway"/>
    <property type="evidence" value="ECO:0007669"/>
    <property type="project" value="TreeGrafter"/>
</dbReference>
<keyword evidence="4" id="KW-0732">Signal</keyword>
<keyword evidence="6" id="KW-0862">Zinc</keyword>
<keyword evidence="12" id="KW-1185">Reference proteome</keyword>
<dbReference type="STRING" id="99883.ENSTNIP00000000737"/>
<name>H3BXM4_TETNG</name>
<dbReference type="PRINTS" id="PR00632">
    <property type="entry name" value="SONICHHOG"/>
</dbReference>
<evidence type="ECO:0000256" key="6">
    <source>
        <dbReference type="ARBA" id="ARBA00022833"/>
    </source>
</evidence>
<dbReference type="InterPro" id="IPR001767">
    <property type="entry name" value="Hedgehog_Hint"/>
</dbReference>
<dbReference type="InParanoid" id="H3BXM4"/>
<dbReference type="GO" id="GO:0048731">
    <property type="term" value="P:system development"/>
    <property type="evidence" value="ECO:0007669"/>
    <property type="project" value="UniProtKB-ARBA"/>
</dbReference>
<dbReference type="Pfam" id="PF01079">
    <property type="entry name" value="Hint"/>
    <property type="match status" value="1"/>
</dbReference>
<dbReference type="GO" id="GO:0005615">
    <property type="term" value="C:extracellular space"/>
    <property type="evidence" value="ECO:0007669"/>
    <property type="project" value="TreeGrafter"/>
</dbReference>
<dbReference type="GO" id="GO:0005789">
    <property type="term" value="C:endoplasmic reticulum membrane"/>
    <property type="evidence" value="ECO:0007669"/>
    <property type="project" value="UniProtKB-SubCell"/>
</dbReference>
<accession>H3BXM4</accession>
<dbReference type="Ensembl" id="ENSTNIT00000003977.1">
    <property type="protein sequence ID" value="ENSTNIP00000000737.1"/>
    <property type="gene ID" value="ENSTNIG00000000900.1"/>
</dbReference>
<dbReference type="InterPro" id="IPR003587">
    <property type="entry name" value="Hint_dom_N"/>
</dbReference>
<reference evidence="11" key="3">
    <citation type="submission" date="2025-09" db="UniProtKB">
        <authorList>
            <consortium name="Ensembl"/>
        </authorList>
    </citation>
    <scope>IDENTIFICATION</scope>
</reference>
<evidence type="ECO:0000259" key="9">
    <source>
        <dbReference type="SMART" id="SM00305"/>
    </source>
</evidence>
<dbReference type="GO" id="GO:0010468">
    <property type="term" value="P:regulation of gene expression"/>
    <property type="evidence" value="ECO:0007669"/>
    <property type="project" value="TreeGrafter"/>
</dbReference>
<sequence length="209" mass="22209">CFPGEASVALEGGGTKAVRDLQPGERVLALADAGELVYSQVLAFLDHDPGAWKLFYTLHTRAGPRLALTAAHLLFVAEGNCSEGAERPPAPSRSRPGGPVRAGVPGPWPARLSRITRVTLRGARGAFAPLTQQGTLVVDGVAASCYAVVEQHHLAHWAFSPLRLLHRWTGAAGGHGDGLHWYPQLLHRLGGALLDPGRFHPLGVARDAR</sequence>
<dbReference type="SMART" id="SM00305">
    <property type="entry name" value="HintC"/>
    <property type="match status" value="1"/>
</dbReference>
<dbReference type="OMA" id="THWYVEI"/>
<feature type="domain" description="Hint" evidence="9">
    <location>
        <begin position="107"/>
        <end position="151"/>
    </location>
</feature>
<dbReference type="GO" id="GO:0000139">
    <property type="term" value="C:Golgi membrane"/>
    <property type="evidence" value="ECO:0007669"/>
    <property type="project" value="UniProtKB-SubCell"/>
</dbReference>
<evidence type="ECO:0000256" key="3">
    <source>
        <dbReference type="ARBA" id="ARBA00022473"/>
    </source>
</evidence>
<evidence type="ECO:0000256" key="1">
    <source>
        <dbReference type="ARBA" id="ARBA00004394"/>
    </source>
</evidence>
<reference evidence="11" key="2">
    <citation type="submission" date="2025-08" db="UniProtKB">
        <authorList>
            <consortium name="Ensembl"/>
        </authorList>
    </citation>
    <scope>IDENTIFICATION</scope>
</reference>
<dbReference type="InterPro" id="IPR001657">
    <property type="entry name" value="Hedgehog"/>
</dbReference>
<protein>
    <submittedName>
        <fullName evidence="11">Uncharacterized protein</fullName>
    </submittedName>
</protein>
<dbReference type="Proteomes" id="UP000007303">
    <property type="component" value="Unassembled WGS sequence"/>
</dbReference>
<evidence type="ECO:0000313" key="11">
    <source>
        <dbReference type="Ensembl" id="ENSTNIP00000000737.1"/>
    </source>
</evidence>
<dbReference type="HOGENOM" id="CLU_034686_2_0_1"/>
<feature type="compositionally biased region" description="Low complexity" evidence="8">
    <location>
        <begin position="92"/>
        <end position="105"/>
    </location>
</feature>
<dbReference type="GO" id="GO:0001708">
    <property type="term" value="P:cell fate specification"/>
    <property type="evidence" value="ECO:0007669"/>
    <property type="project" value="TreeGrafter"/>
</dbReference>
<feature type="region of interest" description="Disordered" evidence="8">
    <location>
        <begin position="84"/>
        <end position="106"/>
    </location>
</feature>
<keyword evidence="3" id="KW-0217">Developmental protein</keyword>
<dbReference type="InterPro" id="IPR050387">
    <property type="entry name" value="Hedgehog_Signaling"/>
</dbReference>
<proteinExistence type="predicted"/>
<dbReference type="InterPro" id="IPR003586">
    <property type="entry name" value="Hint_dom_C"/>
</dbReference>
<dbReference type="GO" id="GO:0005509">
    <property type="term" value="F:calcium ion binding"/>
    <property type="evidence" value="ECO:0007669"/>
    <property type="project" value="TreeGrafter"/>
</dbReference>
<dbReference type="FunFam" id="2.170.16.10:FF:000001">
    <property type="entry name" value="Indian hedgehog"/>
    <property type="match status" value="1"/>
</dbReference>
<dbReference type="GeneTree" id="ENSGT00940000164444"/>
<dbReference type="InterPro" id="IPR006141">
    <property type="entry name" value="Intein_N"/>
</dbReference>
<dbReference type="GO" id="GO:0016540">
    <property type="term" value="P:protein autoprocessing"/>
    <property type="evidence" value="ECO:0007669"/>
    <property type="project" value="InterPro"/>
</dbReference>
<evidence type="ECO:0000256" key="8">
    <source>
        <dbReference type="SAM" id="MobiDB-lite"/>
    </source>
</evidence>
<dbReference type="GO" id="GO:0007267">
    <property type="term" value="P:cell-cell signaling"/>
    <property type="evidence" value="ECO:0007669"/>
    <property type="project" value="InterPro"/>
</dbReference>
<keyword evidence="7" id="KW-0333">Golgi apparatus</keyword>
<dbReference type="InterPro" id="IPR036844">
    <property type="entry name" value="Hint_dom_sf"/>
</dbReference>
<keyword evidence="5" id="KW-0256">Endoplasmic reticulum</keyword>